<dbReference type="EMBL" id="CP107551">
    <property type="protein sequence ID" value="UYP18449.1"/>
    <property type="molecule type" value="Genomic_DNA"/>
</dbReference>
<sequence length="576" mass="61432">MEVHDYLRILQARWKIVAVTTVVAVLAALGASLLTTPQYEAKTRLFVSTSSGASVQEIYQGNLFSQQRVTSYTELLEGTTLAQRTIDKLGLDGLSAAQLAAKVDASSTPDTVLIDTAVTDTSPERARDLANALSDEFVVMARELETPEDGGPPTARVVVEQYAATPSTPVTPKTKRNVALGLAVGVLLGIALAVLRDRLDNTVKNRETLEELTGTGVVGVIPHEKERQEKPAISFSDAHSGDAEAYREMRTNLQFLHVDNPPRSLVVTSSVPTEGKTTTAINLALVLAEAGHSVVLVEADLRRPRVSKYLDTMNDAGLSTVLAHQATLEEVLQPTAVDGMWVLAAGALPPNPSELLGSAHAREVFDELRERFDYVIIDAPPLLPVTDATILATAADGALLVARFGKTTRDQFARAVGNLRTVNANVLGSILTMTPTKGHGTVYEYRYYYSTDKPATVTPAQSAPAAPAPVAAPPAATQRIPAPAPEAQPARRAEPPATQAWTPGPEGYRGAPSAQFPPAPEPASERYGDTERYQPPQAYSAEPQATPPVVHAPRRPVGGSDTRAVPGSDPERGQQR</sequence>
<protein>
    <submittedName>
        <fullName evidence="1">Polysaccharide biosynthesis tyrosine autokinase</fullName>
        <ecNumber evidence="1">2.7.10.2</ecNumber>
    </submittedName>
</protein>
<keyword evidence="1" id="KW-0808">Transferase</keyword>
<dbReference type="Proteomes" id="UP001156484">
    <property type="component" value="Chromosome"/>
</dbReference>
<evidence type="ECO:0000313" key="1">
    <source>
        <dbReference type="EMBL" id="UYP18449.1"/>
    </source>
</evidence>
<reference evidence="1" key="1">
    <citation type="submission" date="2022-10" db="EMBL/GenBank/DDBJ databases">
        <title>Rhodococcus ferula Z13 complete genome.</title>
        <authorList>
            <person name="Long X."/>
            <person name="Zang M."/>
        </authorList>
    </citation>
    <scope>NUCLEOTIDE SEQUENCE</scope>
    <source>
        <strain evidence="1">Z13</strain>
    </source>
</reference>
<evidence type="ECO:0000313" key="2">
    <source>
        <dbReference type="Proteomes" id="UP001156484"/>
    </source>
</evidence>
<dbReference type="EC" id="2.7.10.2" evidence="1"/>
<proteinExistence type="predicted"/>
<name>A0ACD4DEE1_9NOCA</name>
<keyword evidence="2" id="KW-1185">Reference proteome</keyword>
<accession>A0ACD4DEE1</accession>
<gene>
    <name evidence="1" type="ORF">OED52_17585</name>
</gene>
<organism evidence="1 2">
    <name type="scientific">Rhodococcus sacchari</name>
    <dbReference type="NCBI Taxonomy" id="2962047"/>
    <lineage>
        <taxon>Bacteria</taxon>
        <taxon>Bacillati</taxon>
        <taxon>Actinomycetota</taxon>
        <taxon>Actinomycetes</taxon>
        <taxon>Mycobacteriales</taxon>
        <taxon>Nocardiaceae</taxon>
        <taxon>Rhodococcus</taxon>
    </lineage>
</organism>